<evidence type="ECO:0000313" key="2">
    <source>
        <dbReference type="Proteomes" id="UP000272888"/>
    </source>
</evidence>
<protein>
    <recommendedName>
        <fullName evidence="3">Leucine-rich repeat domain-containing protein</fullName>
    </recommendedName>
</protein>
<dbReference type="RefSeq" id="WP_120645454.1">
    <property type="nucleotide sequence ID" value="NZ_RAWB01000255.1"/>
</dbReference>
<reference evidence="2" key="1">
    <citation type="submission" date="2018-09" db="EMBL/GenBank/DDBJ databases">
        <authorList>
            <person name="Livingstone P.G."/>
            <person name="Whitworth D.E."/>
        </authorList>
    </citation>
    <scope>NUCLEOTIDE SEQUENCE [LARGE SCALE GENOMIC DNA]</scope>
    <source>
        <strain evidence="2">CA051B</strain>
    </source>
</reference>
<comment type="caution">
    <text evidence="1">The sequence shown here is derived from an EMBL/GenBank/DDBJ whole genome shotgun (WGS) entry which is preliminary data.</text>
</comment>
<name>A0A3A8PV94_9BACT</name>
<evidence type="ECO:0008006" key="3">
    <source>
        <dbReference type="Google" id="ProtNLM"/>
    </source>
</evidence>
<keyword evidence="2" id="KW-1185">Reference proteome</keyword>
<dbReference type="EMBL" id="RAWB01000255">
    <property type="protein sequence ID" value="RKH55404.1"/>
    <property type="molecule type" value="Genomic_DNA"/>
</dbReference>
<sequence length="196" mass="21707">MLNLSDVEDDPDPAVFAALPDAEELHLQLPTLDRYSQGSRLPMTALTVGYVDDAALRLLARAPRLRTLDIKRLAATDLAPIADHPELCALGFDTALRLRSLDQVPTAVFLGDRNPPRRPNELVLTNNPLASIRQLVHLRGVEHLDLSGCTELTSLGGLEGMDALRTVLADKQGPLELFPPSLWSRVDWSKRRMRSY</sequence>
<accession>A0A3A8PV94</accession>
<proteinExistence type="predicted"/>
<dbReference type="AlphaFoldDB" id="A0A3A8PV94"/>
<dbReference type="Proteomes" id="UP000272888">
    <property type="component" value="Unassembled WGS sequence"/>
</dbReference>
<organism evidence="1 2">
    <name type="scientific">Corallococcus llansteffanensis</name>
    <dbReference type="NCBI Taxonomy" id="2316731"/>
    <lineage>
        <taxon>Bacteria</taxon>
        <taxon>Pseudomonadati</taxon>
        <taxon>Myxococcota</taxon>
        <taxon>Myxococcia</taxon>
        <taxon>Myxococcales</taxon>
        <taxon>Cystobacterineae</taxon>
        <taxon>Myxococcaceae</taxon>
        <taxon>Corallococcus</taxon>
    </lineage>
</organism>
<dbReference type="SUPFAM" id="SSF52058">
    <property type="entry name" value="L domain-like"/>
    <property type="match status" value="1"/>
</dbReference>
<evidence type="ECO:0000313" key="1">
    <source>
        <dbReference type="EMBL" id="RKH55404.1"/>
    </source>
</evidence>
<dbReference type="Gene3D" id="3.80.10.10">
    <property type="entry name" value="Ribonuclease Inhibitor"/>
    <property type="match status" value="1"/>
</dbReference>
<gene>
    <name evidence="1" type="ORF">D7V93_23010</name>
</gene>
<dbReference type="InterPro" id="IPR032675">
    <property type="entry name" value="LRR_dom_sf"/>
</dbReference>